<comment type="caution">
    <text evidence="2">The sequence shown here is derived from an EMBL/GenBank/DDBJ whole genome shotgun (WGS) entry which is preliminary data.</text>
</comment>
<evidence type="ECO:0000256" key="1">
    <source>
        <dbReference type="SAM" id="SignalP"/>
    </source>
</evidence>
<feature type="chain" id="PRO_5016661416" evidence="1">
    <location>
        <begin position="26"/>
        <end position="279"/>
    </location>
</feature>
<accession>A0A368K4N4</accession>
<dbReference type="Proteomes" id="UP000253420">
    <property type="component" value="Unassembled WGS sequence"/>
</dbReference>
<keyword evidence="3" id="KW-1185">Reference proteome</keyword>
<gene>
    <name evidence="2" type="ORF">DUT91_08655</name>
</gene>
<organism evidence="2 3">
    <name type="scientific">Phyllobacterium salinisoli</name>
    <dbReference type="NCBI Taxonomy" id="1899321"/>
    <lineage>
        <taxon>Bacteria</taxon>
        <taxon>Pseudomonadati</taxon>
        <taxon>Pseudomonadota</taxon>
        <taxon>Alphaproteobacteria</taxon>
        <taxon>Hyphomicrobiales</taxon>
        <taxon>Phyllobacteriaceae</taxon>
        <taxon>Phyllobacterium</taxon>
    </lineage>
</organism>
<reference evidence="2 3" key="1">
    <citation type="submission" date="2018-07" db="EMBL/GenBank/DDBJ databases">
        <title>The draft genome of Phyllobacterium salinisoli.</title>
        <authorList>
            <person name="Liu L."/>
            <person name="Li L."/>
            <person name="Zhang X."/>
            <person name="Liang L."/>
        </authorList>
    </citation>
    <scope>NUCLEOTIDE SEQUENCE [LARGE SCALE GENOMIC DNA]</scope>
    <source>
        <strain evidence="2 3">LLAN61</strain>
    </source>
</reference>
<dbReference type="Pfam" id="PF08904">
    <property type="entry name" value="EipB_like"/>
    <property type="match status" value="1"/>
</dbReference>
<sequence length="279" mass="31019">MRSMSVLVAGAGLAGFAFISSPAFAAGTLALVPHRAVYDLQLDNAEEKSGITGLTGRMVYEFNGSACDGYTTNFRFVTRIDMDEAPPRLTDQQTTTFESGDGNLFRFVNKTFVDKELAKEVRGDAKRTPKETEVTLTKPEAKKLDLARSQFPTQHMEELISKAEKGEVFYQTSLFDGSEDADRIMATTVVVGKEEKPASDEEAKAMGKLSSDKMWPVSIAYFDDKQNQEGLPVYRINFKLYRSGITRDLTMNYGDFSMKGKLVNLQVFDQPKDASTCKK</sequence>
<protein>
    <submittedName>
        <fullName evidence="2">DUF1849 family protein</fullName>
    </submittedName>
</protein>
<evidence type="ECO:0000313" key="2">
    <source>
        <dbReference type="EMBL" id="RCS24347.1"/>
    </source>
</evidence>
<dbReference type="RefSeq" id="WP_114439966.1">
    <property type="nucleotide sequence ID" value="NZ_QOZG01000003.1"/>
</dbReference>
<proteinExistence type="predicted"/>
<name>A0A368K4N4_9HYPH</name>
<keyword evidence="1" id="KW-0732">Signal</keyword>
<dbReference type="OrthoDB" id="9815514at2"/>
<dbReference type="EMBL" id="QOZG01000003">
    <property type="protein sequence ID" value="RCS24347.1"/>
    <property type="molecule type" value="Genomic_DNA"/>
</dbReference>
<dbReference type="AlphaFoldDB" id="A0A368K4N4"/>
<feature type="signal peptide" evidence="1">
    <location>
        <begin position="1"/>
        <end position="25"/>
    </location>
</feature>
<dbReference type="InterPro" id="IPR015000">
    <property type="entry name" value="EipB-like"/>
</dbReference>
<evidence type="ECO:0000313" key="3">
    <source>
        <dbReference type="Proteomes" id="UP000253420"/>
    </source>
</evidence>